<name>A0ABV7IFP9_9RHOB</name>
<evidence type="ECO:0000313" key="1">
    <source>
        <dbReference type="EMBL" id="MFC3169409.1"/>
    </source>
</evidence>
<sequence>MAEDTAKARHDRHKITRNNTTAINMTHMLPFGNIKLVSVLFLTLQPSLSQAVMRAMPDAAPSLPKDESALSPRLKELARQLAEALRQARFDPPSDK</sequence>
<protein>
    <submittedName>
        <fullName evidence="1">Uncharacterized protein</fullName>
    </submittedName>
</protein>
<proteinExistence type="predicted"/>
<dbReference type="RefSeq" id="WP_207471313.1">
    <property type="nucleotide sequence ID" value="NZ_JAFNAW010000067.1"/>
</dbReference>
<comment type="caution">
    <text evidence="1">The sequence shown here is derived from an EMBL/GenBank/DDBJ whole genome shotgun (WGS) entry which is preliminary data.</text>
</comment>
<gene>
    <name evidence="1" type="ORF">ACFOD7_15250</name>
</gene>
<keyword evidence="2" id="KW-1185">Reference proteome</keyword>
<dbReference type="Proteomes" id="UP001595557">
    <property type="component" value="Unassembled WGS sequence"/>
</dbReference>
<evidence type="ECO:0000313" key="2">
    <source>
        <dbReference type="Proteomes" id="UP001595557"/>
    </source>
</evidence>
<dbReference type="EMBL" id="JBHRTE010000063">
    <property type="protein sequence ID" value="MFC3169409.1"/>
    <property type="molecule type" value="Genomic_DNA"/>
</dbReference>
<accession>A0ABV7IFP9</accession>
<organism evidence="1 2">
    <name type="scientific">Paracoccus fontiphilus</name>
    <dbReference type="NCBI Taxonomy" id="1815556"/>
    <lineage>
        <taxon>Bacteria</taxon>
        <taxon>Pseudomonadati</taxon>
        <taxon>Pseudomonadota</taxon>
        <taxon>Alphaproteobacteria</taxon>
        <taxon>Rhodobacterales</taxon>
        <taxon>Paracoccaceae</taxon>
        <taxon>Paracoccus</taxon>
    </lineage>
</organism>
<reference evidence="2" key="1">
    <citation type="journal article" date="2019" name="Int. J. Syst. Evol. Microbiol.">
        <title>The Global Catalogue of Microorganisms (GCM) 10K type strain sequencing project: providing services to taxonomists for standard genome sequencing and annotation.</title>
        <authorList>
            <consortium name="The Broad Institute Genomics Platform"/>
            <consortium name="The Broad Institute Genome Sequencing Center for Infectious Disease"/>
            <person name="Wu L."/>
            <person name="Ma J."/>
        </authorList>
    </citation>
    <scope>NUCLEOTIDE SEQUENCE [LARGE SCALE GENOMIC DNA]</scope>
    <source>
        <strain evidence="2">KCTC 52239</strain>
    </source>
</reference>